<evidence type="ECO:0008006" key="22">
    <source>
        <dbReference type="Google" id="ProtNLM"/>
    </source>
</evidence>
<feature type="domain" description="SH3" evidence="19">
    <location>
        <begin position="740"/>
        <end position="804"/>
    </location>
</feature>
<dbReference type="InterPro" id="IPR040168">
    <property type="entry name" value="Not2/3/5"/>
</dbReference>
<evidence type="ECO:0000256" key="11">
    <source>
        <dbReference type="ARBA" id="ARBA00022843"/>
    </source>
</evidence>
<evidence type="ECO:0000256" key="2">
    <source>
        <dbReference type="ARBA" id="ARBA00004496"/>
    </source>
</evidence>
<feature type="compositionally biased region" description="Low complexity" evidence="18">
    <location>
        <begin position="601"/>
        <end position="635"/>
    </location>
</feature>
<evidence type="ECO:0000259" key="20">
    <source>
        <dbReference type="PROSITE" id="PS50089"/>
    </source>
</evidence>
<sequence length="947" mass="101454">MTASAARKLQKEIDNVLKKVDDGIVEFADYYEQATAAGSNQQRERLGEELKKSINKLQRLRAQIREWIAQSGVQSSSKDKLEDARRRIENDMQRFKEFERELKTKAFSTCALSRADELELEEAEKITYQEWLQSSIQSLQDQLDQFEADLELLGNKKSLSNDEKSKLTNLKSSQERHRWHIKKLELILRGLDNDALDMSDLALVRESVDRYVDGQADPDEGLYDCFDLAEFEDKAVKPVSPPEDLKECTPTSSKEEPQRKAKDKDKRKKEEKKDKKKEDREKKATGTPQNGAASGGSSNKASGSKPGDSKIALQLLCDEPGNLSETRERIDPDEVKVQEDQLLSEAEEFVCKICQIHVVGCGPKLTCCSHLFCGDCIAQWFAQHPQSQTWAQRARAAGPERVVPCPVCKQPLNEKRDLYPVCGVTSRSENLLLWRMLSSLKIMCVNHPKVRPDGKCDWIGEYGSYQKHMRGCRNLPVAETPANPEVATAVDQSRRSTPGMATSSPAMSPAVSPMPSPVHVPEPSPGLVSCTSAPALGEGVTEATTPGASAPNAVGSAAAPSRASAAAPAAPPGWDASQRAFLRGLDGRDQHATSLPPASTATVQPAPARSAAAAPASSRTVAADTPTAEEAAPKANSTAHSVVPPAATETKVSPSAAQSSAPARTTTGAAAVTAAAQPAAAPAPTRTTSTNEVVASEAEASKSHRAAATGLATAEEKAPASNVQRSGTEAQKKPATPEPEGPFIVPATCSFEPTGSNMVQVRPNDMIQVLERHASGWAYCKNLSSSSASNAGWAPCWIVQPAQPAVAPAPVVEAKPKVSEVAQPIQVAQPTKEKVRTPQPATGSVVIAPTPTPVSAAAAPATATVAQAAQQAKLAAPQVETRSFLRATSSFNATSPSQLTIVLSDLVEIIERHPTGWTYGRRVCEAPQAEATAVEGWFPDWVVCAQK</sequence>
<feature type="compositionally biased region" description="Low complexity" evidence="18">
    <location>
        <begin position="653"/>
        <end position="690"/>
    </location>
</feature>
<evidence type="ECO:0000256" key="10">
    <source>
        <dbReference type="ARBA" id="ARBA00022833"/>
    </source>
</evidence>
<dbReference type="SMART" id="SM00326">
    <property type="entry name" value="SH3"/>
    <property type="match status" value="2"/>
</dbReference>
<evidence type="ECO:0000256" key="8">
    <source>
        <dbReference type="ARBA" id="ARBA00022723"/>
    </source>
</evidence>
<feature type="compositionally biased region" description="Low complexity" evidence="18">
    <location>
        <begin position="498"/>
        <end position="511"/>
    </location>
</feature>
<evidence type="ECO:0000256" key="4">
    <source>
        <dbReference type="ARBA" id="ARBA00008649"/>
    </source>
</evidence>
<evidence type="ECO:0000256" key="16">
    <source>
        <dbReference type="PROSITE-ProRule" id="PRU00192"/>
    </source>
</evidence>
<dbReference type="InterPro" id="IPR036028">
    <property type="entry name" value="SH3-like_dom_sf"/>
</dbReference>
<keyword evidence="9 15" id="KW-0863">Zinc-finger</keyword>
<dbReference type="Gene3D" id="2.30.30.40">
    <property type="entry name" value="SH3 Domains"/>
    <property type="match status" value="2"/>
</dbReference>
<dbReference type="PANTHER" id="PTHR23326">
    <property type="entry name" value="CCR4 NOT-RELATED"/>
    <property type="match status" value="1"/>
</dbReference>
<dbReference type="SUPFAM" id="SSF50044">
    <property type="entry name" value="SH3-domain"/>
    <property type="match status" value="2"/>
</dbReference>
<dbReference type="GO" id="GO:0008270">
    <property type="term" value="F:zinc ion binding"/>
    <property type="evidence" value="ECO:0007669"/>
    <property type="project" value="UniProtKB-KW"/>
</dbReference>
<keyword evidence="11" id="KW-0832">Ubl conjugation</keyword>
<evidence type="ECO:0000256" key="13">
    <source>
        <dbReference type="ARBA" id="ARBA00023163"/>
    </source>
</evidence>
<dbReference type="InterPro" id="IPR017907">
    <property type="entry name" value="Znf_RING_CS"/>
</dbReference>
<keyword evidence="6" id="KW-0963">Cytoplasm</keyword>
<keyword evidence="7" id="KW-0678">Repressor</keyword>
<evidence type="ECO:0000256" key="9">
    <source>
        <dbReference type="ARBA" id="ARBA00022771"/>
    </source>
</evidence>
<feature type="region of interest" description="Disordered" evidence="18">
    <location>
        <begin position="236"/>
        <end position="307"/>
    </location>
</feature>
<feature type="coiled-coil region" evidence="17">
    <location>
        <begin position="129"/>
        <end position="156"/>
    </location>
</feature>
<evidence type="ECO:0000256" key="6">
    <source>
        <dbReference type="ARBA" id="ARBA00022490"/>
    </source>
</evidence>
<evidence type="ECO:0000256" key="17">
    <source>
        <dbReference type="SAM" id="Coils"/>
    </source>
</evidence>
<dbReference type="GO" id="GO:0005737">
    <property type="term" value="C:cytoplasm"/>
    <property type="evidence" value="ECO:0007669"/>
    <property type="project" value="UniProtKB-SubCell"/>
</dbReference>
<keyword evidence="12" id="KW-0805">Transcription regulation</keyword>
<evidence type="ECO:0000256" key="7">
    <source>
        <dbReference type="ARBA" id="ARBA00022491"/>
    </source>
</evidence>
<proteinExistence type="inferred from homology"/>
<dbReference type="SUPFAM" id="SSF57850">
    <property type="entry name" value="RING/U-box"/>
    <property type="match status" value="1"/>
</dbReference>
<keyword evidence="17" id="KW-0175">Coiled coil</keyword>
<feature type="compositionally biased region" description="Pro residues" evidence="18">
    <location>
        <begin position="512"/>
        <end position="524"/>
    </location>
</feature>
<evidence type="ECO:0000259" key="19">
    <source>
        <dbReference type="PROSITE" id="PS50002"/>
    </source>
</evidence>
<dbReference type="EMBL" id="HBFQ01012454">
    <property type="protein sequence ID" value="CAD8834379.1"/>
    <property type="molecule type" value="Transcribed_RNA"/>
</dbReference>
<dbReference type="SMART" id="SM00184">
    <property type="entry name" value="RING"/>
    <property type="match status" value="1"/>
</dbReference>
<dbReference type="PROSITE" id="PS50089">
    <property type="entry name" value="ZF_RING_2"/>
    <property type="match status" value="1"/>
</dbReference>
<dbReference type="InterPro" id="IPR001841">
    <property type="entry name" value="Znf_RING"/>
</dbReference>
<evidence type="ECO:0000256" key="14">
    <source>
        <dbReference type="ARBA" id="ARBA00023242"/>
    </source>
</evidence>
<dbReference type="Gene3D" id="3.30.40.10">
    <property type="entry name" value="Zinc/RING finger domain, C3HC4 (zinc finger)"/>
    <property type="match status" value="1"/>
</dbReference>
<feature type="coiled-coil region" evidence="17">
    <location>
        <begin position="43"/>
        <end position="101"/>
    </location>
</feature>
<feature type="region of interest" description="Disordered" evidence="18">
    <location>
        <begin position="588"/>
        <end position="744"/>
    </location>
</feature>
<dbReference type="Pfam" id="PF04065">
    <property type="entry name" value="Not3"/>
    <property type="match status" value="1"/>
</dbReference>
<keyword evidence="10" id="KW-0862">Zinc</keyword>
<evidence type="ECO:0000313" key="21">
    <source>
        <dbReference type="EMBL" id="CAD8834379.1"/>
    </source>
</evidence>
<evidence type="ECO:0000256" key="18">
    <source>
        <dbReference type="SAM" id="MobiDB-lite"/>
    </source>
</evidence>
<evidence type="ECO:0000256" key="3">
    <source>
        <dbReference type="ARBA" id="ARBA00007682"/>
    </source>
</evidence>
<dbReference type="PROSITE" id="PS50002">
    <property type="entry name" value="SH3"/>
    <property type="match status" value="1"/>
</dbReference>
<feature type="domain" description="RING-type" evidence="20">
    <location>
        <begin position="351"/>
        <end position="409"/>
    </location>
</feature>
<feature type="compositionally biased region" description="Basic and acidic residues" evidence="18">
    <location>
        <begin position="243"/>
        <end position="264"/>
    </location>
</feature>
<dbReference type="GO" id="GO:0006355">
    <property type="term" value="P:regulation of DNA-templated transcription"/>
    <property type="evidence" value="ECO:0007669"/>
    <property type="project" value="InterPro"/>
</dbReference>
<name>A0A7S0ZWF5_NOCSC</name>
<feature type="compositionally biased region" description="Low complexity" evidence="18">
    <location>
        <begin position="290"/>
        <end position="305"/>
    </location>
</feature>
<keyword evidence="14" id="KW-0539">Nucleus</keyword>
<evidence type="ECO:0000256" key="5">
    <source>
        <dbReference type="ARBA" id="ARBA00022443"/>
    </source>
</evidence>
<keyword evidence="8" id="KW-0479">Metal-binding</keyword>
<keyword evidence="5 16" id="KW-0728">SH3 domain</keyword>
<comment type="similarity">
    <text evidence="3">Belongs to the CNOT2/3/5 family.</text>
</comment>
<dbReference type="PROSITE" id="PS00518">
    <property type="entry name" value="ZF_RING_1"/>
    <property type="match status" value="1"/>
</dbReference>
<dbReference type="InterPro" id="IPR001452">
    <property type="entry name" value="SH3_domain"/>
</dbReference>
<comment type="subcellular location">
    <subcellularLocation>
        <location evidence="2">Cytoplasm</location>
    </subcellularLocation>
    <subcellularLocation>
        <location evidence="1">Nucleus</location>
    </subcellularLocation>
</comment>
<organism evidence="21">
    <name type="scientific">Noctiluca scintillans</name>
    <name type="common">Sea sparkle</name>
    <name type="synonym">Red tide dinoflagellate</name>
    <dbReference type="NCBI Taxonomy" id="2966"/>
    <lineage>
        <taxon>Eukaryota</taxon>
        <taxon>Sar</taxon>
        <taxon>Alveolata</taxon>
        <taxon>Dinophyceae</taxon>
        <taxon>Noctilucales</taxon>
        <taxon>Noctilucaceae</taxon>
        <taxon>Noctiluca</taxon>
    </lineage>
</organism>
<protein>
    <recommendedName>
        <fullName evidence="22">RING-type domain-containing protein</fullName>
    </recommendedName>
</protein>
<dbReference type="AlphaFoldDB" id="A0A7S0ZWF5"/>
<dbReference type="InterPro" id="IPR013083">
    <property type="entry name" value="Znf_RING/FYVE/PHD"/>
</dbReference>
<feature type="compositionally biased region" description="Basic and acidic residues" evidence="18">
    <location>
        <begin position="271"/>
        <end position="284"/>
    </location>
</feature>
<feature type="region of interest" description="Disordered" evidence="18">
    <location>
        <begin position="485"/>
        <end position="533"/>
    </location>
</feature>
<comment type="similarity">
    <text evidence="4">Belongs to the SH3RF family.</text>
</comment>
<keyword evidence="13" id="KW-0804">Transcription</keyword>
<dbReference type="InterPro" id="IPR007207">
    <property type="entry name" value="Not_N"/>
</dbReference>
<gene>
    <name evidence="21" type="ORF">NSCI0253_LOCUS8727</name>
</gene>
<evidence type="ECO:0000256" key="1">
    <source>
        <dbReference type="ARBA" id="ARBA00004123"/>
    </source>
</evidence>
<evidence type="ECO:0000256" key="15">
    <source>
        <dbReference type="PROSITE-ProRule" id="PRU00175"/>
    </source>
</evidence>
<dbReference type="GO" id="GO:0005634">
    <property type="term" value="C:nucleus"/>
    <property type="evidence" value="ECO:0007669"/>
    <property type="project" value="UniProtKB-SubCell"/>
</dbReference>
<evidence type="ECO:0000256" key="12">
    <source>
        <dbReference type="ARBA" id="ARBA00023015"/>
    </source>
</evidence>
<accession>A0A7S0ZWF5</accession>
<reference evidence="21" key="1">
    <citation type="submission" date="2021-01" db="EMBL/GenBank/DDBJ databases">
        <authorList>
            <person name="Corre E."/>
            <person name="Pelletier E."/>
            <person name="Niang G."/>
            <person name="Scheremetjew M."/>
            <person name="Finn R."/>
            <person name="Kale V."/>
            <person name="Holt S."/>
            <person name="Cochrane G."/>
            <person name="Meng A."/>
            <person name="Brown T."/>
            <person name="Cohen L."/>
        </authorList>
    </citation>
    <scope>NUCLEOTIDE SEQUENCE</scope>
</reference>
<dbReference type="GO" id="GO:0030015">
    <property type="term" value="C:CCR4-NOT core complex"/>
    <property type="evidence" value="ECO:0007669"/>
    <property type="project" value="InterPro"/>
</dbReference>